<comment type="catalytic activity">
    <reaction evidence="4">
        <text>L-proline + NADP(+) = (S)-1-pyrroline-5-carboxylate + NADPH + 2 H(+)</text>
        <dbReference type="Rhea" id="RHEA:14109"/>
        <dbReference type="ChEBI" id="CHEBI:15378"/>
        <dbReference type="ChEBI" id="CHEBI:17388"/>
        <dbReference type="ChEBI" id="CHEBI:57783"/>
        <dbReference type="ChEBI" id="CHEBI:58349"/>
        <dbReference type="ChEBI" id="CHEBI:60039"/>
        <dbReference type="EC" id="1.5.1.2"/>
    </reaction>
</comment>
<organism evidence="8 9">
    <name type="scientific">Roseovarius phycicola</name>
    <dbReference type="NCBI Taxonomy" id="3080976"/>
    <lineage>
        <taxon>Bacteria</taxon>
        <taxon>Pseudomonadati</taxon>
        <taxon>Pseudomonadota</taxon>
        <taxon>Alphaproteobacteria</taxon>
        <taxon>Rhodobacterales</taxon>
        <taxon>Roseobacteraceae</taxon>
        <taxon>Roseovarius</taxon>
    </lineage>
</organism>
<dbReference type="PIRSF" id="PIRSF000193">
    <property type="entry name" value="Pyrrol-5-carb_rd"/>
    <property type="match status" value="1"/>
</dbReference>
<proteinExistence type="inferred from homology"/>
<keyword evidence="4" id="KW-0641">Proline biosynthesis</keyword>
<keyword evidence="4" id="KW-0028">Amino-acid biosynthesis</keyword>
<comment type="function">
    <text evidence="4">Catalyzes the reduction of 1-pyrroline-5-carboxylate (PCA) to L-proline.</text>
</comment>
<dbReference type="InterPro" id="IPR036291">
    <property type="entry name" value="NAD(P)-bd_dom_sf"/>
</dbReference>
<comment type="similarity">
    <text evidence="1 4">Belongs to the pyrroline-5-carboxylate reductase family.</text>
</comment>
<comment type="pathway">
    <text evidence="4">Amino-acid biosynthesis; L-proline biosynthesis; L-proline from L-glutamate 5-semialdehyde: step 1/1.</text>
</comment>
<evidence type="ECO:0000256" key="4">
    <source>
        <dbReference type="HAMAP-Rule" id="MF_01925"/>
    </source>
</evidence>
<dbReference type="Proteomes" id="UP001364156">
    <property type="component" value="Chromosome"/>
</dbReference>
<dbReference type="Pfam" id="PF14748">
    <property type="entry name" value="P5CR_dimer"/>
    <property type="match status" value="1"/>
</dbReference>
<dbReference type="SUPFAM" id="SSF48179">
    <property type="entry name" value="6-phosphogluconate dehydrogenase C-terminal domain-like"/>
    <property type="match status" value="1"/>
</dbReference>
<protein>
    <recommendedName>
        <fullName evidence="4 5">Pyrroline-5-carboxylate reductase</fullName>
        <shortName evidence="4">P5C reductase</shortName>
        <shortName evidence="4">P5CR</shortName>
        <ecNumber evidence="4 5">1.5.1.2</ecNumber>
    </recommendedName>
    <alternativeName>
        <fullName evidence="4">PCA reductase</fullName>
    </alternativeName>
</protein>
<reference evidence="8 9" key="1">
    <citation type="submission" date="2023-10" db="EMBL/GenBank/DDBJ databases">
        <title>Roseovarius strain S88 nov., isolated from a marine algae.</title>
        <authorList>
            <person name="Lee M.W."/>
            <person name="Lee J.K."/>
            <person name="Kim J.M."/>
            <person name="Choi D.G."/>
            <person name="Baek J.H."/>
            <person name="Bayburt H."/>
            <person name="Jung J.J."/>
            <person name="Han D.M."/>
            <person name="Jeon C.O."/>
        </authorList>
    </citation>
    <scope>NUCLEOTIDE SEQUENCE [LARGE SCALE GENOMIC DNA]</scope>
    <source>
        <strain evidence="8 9">S88</strain>
    </source>
</reference>
<evidence type="ECO:0000313" key="9">
    <source>
        <dbReference type="Proteomes" id="UP001364156"/>
    </source>
</evidence>
<dbReference type="Gene3D" id="3.40.50.720">
    <property type="entry name" value="NAD(P)-binding Rossmann-like Domain"/>
    <property type="match status" value="1"/>
</dbReference>
<dbReference type="SUPFAM" id="SSF51735">
    <property type="entry name" value="NAD(P)-binding Rossmann-fold domains"/>
    <property type="match status" value="1"/>
</dbReference>
<dbReference type="GO" id="GO:0004735">
    <property type="term" value="F:pyrroline-5-carboxylate reductase activity"/>
    <property type="evidence" value="ECO:0007669"/>
    <property type="project" value="UniProtKB-EC"/>
</dbReference>
<feature type="domain" description="Pyrroline-5-carboxylate reductase catalytic N-terminal" evidence="6">
    <location>
        <begin position="12"/>
        <end position="98"/>
    </location>
</feature>
<keyword evidence="2 4" id="KW-0521">NADP</keyword>
<keyword evidence="9" id="KW-1185">Reference proteome</keyword>
<name>A0ABZ2HJT2_9RHOB</name>
<dbReference type="EC" id="1.5.1.2" evidence="4 5"/>
<evidence type="ECO:0000256" key="2">
    <source>
        <dbReference type="ARBA" id="ARBA00022857"/>
    </source>
</evidence>
<dbReference type="InterPro" id="IPR008927">
    <property type="entry name" value="6-PGluconate_DH-like_C_sf"/>
</dbReference>
<dbReference type="Gene3D" id="1.10.3730.10">
    <property type="entry name" value="ProC C-terminal domain-like"/>
    <property type="match status" value="1"/>
</dbReference>
<dbReference type="InterPro" id="IPR000304">
    <property type="entry name" value="Pyrroline-COOH_reductase"/>
</dbReference>
<dbReference type="RefSeq" id="WP_338550344.1">
    <property type="nucleotide sequence ID" value="NZ_CP146069.1"/>
</dbReference>
<dbReference type="Pfam" id="PF03807">
    <property type="entry name" value="F420_oxidored"/>
    <property type="match status" value="1"/>
</dbReference>
<evidence type="ECO:0000256" key="5">
    <source>
        <dbReference type="NCBIfam" id="TIGR00112"/>
    </source>
</evidence>
<keyword evidence="4" id="KW-0963">Cytoplasm</keyword>
<dbReference type="PANTHER" id="PTHR11645">
    <property type="entry name" value="PYRROLINE-5-CARBOXYLATE REDUCTASE"/>
    <property type="match status" value="1"/>
</dbReference>
<dbReference type="InterPro" id="IPR029036">
    <property type="entry name" value="P5CR_dimer"/>
</dbReference>
<evidence type="ECO:0000259" key="7">
    <source>
        <dbReference type="Pfam" id="PF14748"/>
    </source>
</evidence>
<comment type="catalytic activity">
    <reaction evidence="4">
        <text>L-proline + NAD(+) = (S)-1-pyrroline-5-carboxylate + NADH + 2 H(+)</text>
        <dbReference type="Rhea" id="RHEA:14105"/>
        <dbReference type="ChEBI" id="CHEBI:15378"/>
        <dbReference type="ChEBI" id="CHEBI:17388"/>
        <dbReference type="ChEBI" id="CHEBI:57540"/>
        <dbReference type="ChEBI" id="CHEBI:57945"/>
        <dbReference type="ChEBI" id="CHEBI:60039"/>
        <dbReference type="EC" id="1.5.1.2"/>
    </reaction>
</comment>
<evidence type="ECO:0000256" key="3">
    <source>
        <dbReference type="ARBA" id="ARBA00023002"/>
    </source>
</evidence>
<keyword evidence="3 4" id="KW-0560">Oxidoreductase</keyword>
<sequence length="272" mass="27906">MDTETVAQNGLVLLGCGKMGSAMLSGWLEGGLPAGSVWVIDPKPSDWLQSTGVHINIDLPPHPAIVLIAVKPQMMGDALPTIAAMGNRDTLFVSVAAGTEIASFEAELGDQSPIIRVMPNTPAAVGKGISAMIGNAHVRPDQLDMAQDLLEAVGQVVRLESEDQMDAVTGLSGSGPAYVFHMIECMAAAGKAQGLSPDLAMQLAKATVAGAGALAETAEETPAELRVNVTSPNGTTQAGLEVLMEEVGGLPGLMMKTVAAATARSKELRDGG</sequence>
<dbReference type="HAMAP" id="MF_01925">
    <property type="entry name" value="P5C_reductase"/>
    <property type="match status" value="1"/>
</dbReference>
<gene>
    <name evidence="4 8" type="primary">proC</name>
    <name evidence="8" type="ORF">RZ517_04910</name>
</gene>
<evidence type="ECO:0000313" key="8">
    <source>
        <dbReference type="EMBL" id="WWR47518.1"/>
    </source>
</evidence>
<evidence type="ECO:0000256" key="1">
    <source>
        <dbReference type="ARBA" id="ARBA00005525"/>
    </source>
</evidence>
<comment type="subcellular location">
    <subcellularLocation>
        <location evidence="4">Cytoplasm</location>
    </subcellularLocation>
</comment>
<evidence type="ECO:0000259" key="6">
    <source>
        <dbReference type="Pfam" id="PF03807"/>
    </source>
</evidence>
<accession>A0ABZ2HJT2</accession>
<dbReference type="InterPro" id="IPR028939">
    <property type="entry name" value="P5C_Rdtase_cat_N"/>
</dbReference>
<dbReference type="EMBL" id="CP146069">
    <property type="protein sequence ID" value="WWR47518.1"/>
    <property type="molecule type" value="Genomic_DNA"/>
</dbReference>
<dbReference type="PANTHER" id="PTHR11645:SF0">
    <property type="entry name" value="PYRROLINE-5-CARBOXYLATE REDUCTASE 3"/>
    <property type="match status" value="1"/>
</dbReference>
<feature type="domain" description="Pyrroline-5-carboxylate reductase dimerisation" evidence="7">
    <location>
        <begin position="162"/>
        <end position="268"/>
    </location>
</feature>
<dbReference type="NCBIfam" id="TIGR00112">
    <property type="entry name" value="proC"/>
    <property type="match status" value="1"/>
</dbReference>